<dbReference type="AlphaFoldDB" id="A0AAW2TGT3"/>
<reference evidence="1" key="1">
    <citation type="submission" date="2020-06" db="EMBL/GenBank/DDBJ databases">
        <authorList>
            <person name="Li T."/>
            <person name="Hu X."/>
            <person name="Zhang T."/>
            <person name="Song X."/>
            <person name="Zhang H."/>
            <person name="Dai N."/>
            <person name="Sheng W."/>
            <person name="Hou X."/>
            <person name="Wei L."/>
        </authorList>
    </citation>
    <scope>NUCLEOTIDE SEQUENCE</scope>
    <source>
        <strain evidence="1">G02</strain>
        <tissue evidence="1">Leaf</tissue>
    </source>
</reference>
<accession>A0AAW2TGT3</accession>
<sequence length="87" mass="9337">MEALMTAAGGAVERSLFAGRDELVATVHRILDVMIMDLLTLCVDNVSLVLDRGYHLPMEIAVAAADLTVGRRNPSFQELLATVSLPA</sequence>
<gene>
    <name evidence="1" type="ORF">Sradi_2034500</name>
</gene>
<comment type="caution">
    <text evidence="1">The sequence shown here is derived from an EMBL/GenBank/DDBJ whole genome shotgun (WGS) entry which is preliminary data.</text>
</comment>
<name>A0AAW2TGT3_SESRA</name>
<proteinExistence type="predicted"/>
<protein>
    <submittedName>
        <fullName evidence="1">Uncharacterized protein</fullName>
    </submittedName>
</protein>
<evidence type="ECO:0000313" key="1">
    <source>
        <dbReference type="EMBL" id="KAL0403937.1"/>
    </source>
</evidence>
<reference evidence="1" key="2">
    <citation type="journal article" date="2024" name="Plant">
        <title>Genomic evolution and insights into agronomic trait innovations of Sesamum species.</title>
        <authorList>
            <person name="Miao H."/>
            <person name="Wang L."/>
            <person name="Qu L."/>
            <person name="Liu H."/>
            <person name="Sun Y."/>
            <person name="Le M."/>
            <person name="Wang Q."/>
            <person name="Wei S."/>
            <person name="Zheng Y."/>
            <person name="Lin W."/>
            <person name="Duan Y."/>
            <person name="Cao H."/>
            <person name="Xiong S."/>
            <person name="Wang X."/>
            <person name="Wei L."/>
            <person name="Li C."/>
            <person name="Ma Q."/>
            <person name="Ju M."/>
            <person name="Zhao R."/>
            <person name="Li G."/>
            <person name="Mu C."/>
            <person name="Tian Q."/>
            <person name="Mei H."/>
            <person name="Zhang T."/>
            <person name="Gao T."/>
            <person name="Zhang H."/>
        </authorList>
    </citation>
    <scope>NUCLEOTIDE SEQUENCE</scope>
    <source>
        <strain evidence="1">G02</strain>
    </source>
</reference>
<dbReference type="EMBL" id="JACGWJ010000008">
    <property type="protein sequence ID" value="KAL0403937.1"/>
    <property type="molecule type" value="Genomic_DNA"/>
</dbReference>
<organism evidence="1">
    <name type="scientific">Sesamum radiatum</name>
    <name type="common">Black benniseed</name>
    <dbReference type="NCBI Taxonomy" id="300843"/>
    <lineage>
        <taxon>Eukaryota</taxon>
        <taxon>Viridiplantae</taxon>
        <taxon>Streptophyta</taxon>
        <taxon>Embryophyta</taxon>
        <taxon>Tracheophyta</taxon>
        <taxon>Spermatophyta</taxon>
        <taxon>Magnoliopsida</taxon>
        <taxon>eudicotyledons</taxon>
        <taxon>Gunneridae</taxon>
        <taxon>Pentapetalae</taxon>
        <taxon>asterids</taxon>
        <taxon>lamiids</taxon>
        <taxon>Lamiales</taxon>
        <taxon>Pedaliaceae</taxon>
        <taxon>Sesamum</taxon>
    </lineage>
</organism>